<dbReference type="PATRIC" id="fig|33050.5.peg.4366"/>
<sequence length="171" mass="17760">MRLFLCLALFALFALPSAATAQCLLCAPDAAKGAASTRKAETPLRIDVETQLDMGRVAVGATGGTIEVDPVSGVRRLGGDVVDLGGFALTGTVTVRGEPGAEVRVILPATIELEGGNGRRARVTGLATDLAAAPRLGPDGRLQFRFGGRLQVAALDDGDYRGRIPVTVEYQ</sequence>
<dbReference type="KEGG" id="smag:AN936_21070"/>
<reference evidence="2 3" key="1">
    <citation type="journal article" date="2015" name="Genome Announc.">
        <title>Complete Genome Sequence of Polypropylene Glycol- and Polyethylene Glycol-Degrading Sphingopyxis macrogoltabida Strain EY-1.</title>
        <authorList>
            <person name="Ohtsubo Y."/>
            <person name="Nagata Y."/>
            <person name="Numata M."/>
            <person name="Tsuchikane K."/>
            <person name="Hosoyama A."/>
            <person name="Yamazoe A."/>
            <person name="Tsuda M."/>
            <person name="Fujita N."/>
            <person name="Kawai F."/>
        </authorList>
    </citation>
    <scope>NUCLEOTIDE SEQUENCE [LARGE SCALE GENOMIC DNA]</scope>
    <source>
        <strain evidence="2 3">EY-1</strain>
    </source>
</reference>
<name>A0A0N7GT79_SPHMC</name>
<dbReference type="EMBL" id="CP012700">
    <property type="protein sequence ID" value="ALH82763.1"/>
    <property type="molecule type" value="Genomic_DNA"/>
</dbReference>
<keyword evidence="1" id="KW-0732">Signal</keyword>
<dbReference type="Proteomes" id="UP000058074">
    <property type="component" value="Chromosome"/>
</dbReference>
<feature type="chain" id="PRO_5006012239" evidence="1">
    <location>
        <begin position="22"/>
        <end position="171"/>
    </location>
</feature>
<feature type="signal peptide" evidence="1">
    <location>
        <begin position="1"/>
        <end position="21"/>
    </location>
</feature>
<proteinExistence type="predicted"/>
<gene>
    <name evidence="2" type="ORF">AN936_21070</name>
</gene>
<organism evidence="2 3">
    <name type="scientific">Sphingopyxis macrogoltabida</name>
    <name type="common">Sphingomonas macrogoltabidus</name>
    <dbReference type="NCBI Taxonomy" id="33050"/>
    <lineage>
        <taxon>Bacteria</taxon>
        <taxon>Pseudomonadati</taxon>
        <taxon>Pseudomonadota</taxon>
        <taxon>Alphaproteobacteria</taxon>
        <taxon>Sphingomonadales</taxon>
        <taxon>Sphingomonadaceae</taxon>
        <taxon>Sphingopyxis</taxon>
    </lineage>
</organism>
<protein>
    <submittedName>
        <fullName evidence="2">Resolvase</fullName>
    </submittedName>
</protein>
<accession>A0A0N7GT79</accession>
<dbReference type="RefSeq" id="WP_054589750.1">
    <property type="nucleotide sequence ID" value="NZ_CP012700.1"/>
</dbReference>
<evidence type="ECO:0000313" key="3">
    <source>
        <dbReference type="Proteomes" id="UP000058074"/>
    </source>
</evidence>
<dbReference type="Pfam" id="PF14352">
    <property type="entry name" value="DUF4402"/>
    <property type="match status" value="1"/>
</dbReference>
<evidence type="ECO:0000256" key="1">
    <source>
        <dbReference type="SAM" id="SignalP"/>
    </source>
</evidence>
<dbReference type="InterPro" id="IPR025514">
    <property type="entry name" value="DUF4402"/>
</dbReference>
<evidence type="ECO:0000313" key="2">
    <source>
        <dbReference type="EMBL" id="ALH82763.1"/>
    </source>
</evidence>
<dbReference type="AlphaFoldDB" id="A0A0N7GT79"/>